<dbReference type="OrthoDB" id="9793746at2"/>
<proteinExistence type="predicted"/>
<dbReference type="STRING" id="84698.SAMN04488528_1004106"/>
<dbReference type="InterPro" id="IPR007163">
    <property type="entry name" value="VCA0040-like"/>
</dbReference>
<keyword evidence="1" id="KW-0812">Transmembrane</keyword>
<feature type="transmembrane region" description="Helical" evidence="1">
    <location>
        <begin position="150"/>
        <end position="178"/>
    </location>
</feature>
<feature type="transmembrane region" description="Helical" evidence="1">
    <location>
        <begin position="244"/>
        <end position="264"/>
    </location>
</feature>
<feature type="transmembrane region" description="Helical" evidence="1">
    <location>
        <begin position="54"/>
        <end position="77"/>
    </location>
</feature>
<dbReference type="PANTHER" id="PTHR37308:SF1">
    <property type="entry name" value="POLYPRENYL-PHOSPHATE TRANSPORTER"/>
    <property type="match status" value="1"/>
</dbReference>
<sequence>MEVILNILKGMIIGISNIIPGVSGGTMAVVLGIYDNLISSINNLLKEWKKNCVFLGEIVIGAGLGIILFSKLITILLDKAPMQTNFFFIGLIVGTCPIIYKKATETKIKPINYLSFILAFGLLVAMAFIRTPGESVVIIREISTITFFKLAFGGFLAAAAMILPGVSGSFLLLVLGMYNTIVTAVSEMNILILIPVAIGVILGLVTMTKIIDSFMKKYPQIAYLFIFGLVLGSIFSIYPGFSFGIVGVYSIIALIVGFIIAFLMGKK</sequence>
<dbReference type="Proteomes" id="UP000198619">
    <property type="component" value="Unassembled WGS sequence"/>
</dbReference>
<dbReference type="EMBL" id="FOKI01000004">
    <property type="protein sequence ID" value="SFA84528.1"/>
    <property type="molecule type" value="Genomic_DNA"/>
</dbReference>
<dbReference type="RefSeq" id="WP_090038933.1">
    <property type="nucleotide sequence ID" value="NZ_FOKI01000004.1"/>
</dbReference>
<reference evidence="2 3" key="1">
    <citation type="submission" date="2016-10" db="EMBL/GenBank/DDBJ databases">
        <authorList>
            <person name="de Groot N.N."/>
        </authorList>
    </citation>
    <scope>NUCLEOTIDE SEQUENCE [LARGE SCALE GENOMIC DNA]</scope>
    <source>
        <strain evidence="2 3">DSM 12271</strain>
    </source>
</reference>
<dbReference type="AlphaFoldDB" id="A0A1I0W8B6"/>
<feature type="transmembrane region" description="Helical" evidence="1">
    <location>
        <begin position="112"/>
        <end position="129"/>
    </location>
</feature>
<feature type="transmembrane region" description="Helical" evidence="1">
    <location>
        <begin position="84"/>
        <end position="100"/>
    </location>
</feature>
<accession>A0A1I0W8B6</accession>
<dbReference type="Pfam" id="PF04018">
    <property type="entry name" value="VCA0040-like"/>
    <property type="match status" value="1"/>
</dbReference>
<organism evidence="2 3">
    <name type="scientific">Clostridium frigidicarnis</name>
    <dbReference type="NCBI Taxonomy" id="84698"/>
    <lineage>
        <taxon>Bacteria</taxon>
        <taxon>Bacillati</taxon>
        <taxon>Bacillota</taxon>
        <taxon>Clostridia</taxon>
        <taxon>Eubacteriales</taxon>
        <taxon>Clostridiaceae</taxon>
        <taxon>Clostridium</taxon>
    </lineage>
</organism>
<evidence type="ECO:0000256" key="1">
    <source>
        <dbReference type="SAM" id="Phobius"/>
    </source>
</evidence>
<keyword evidence="1" id="KW-1133">Transmembrane helix</keyword>
<dbReference type="PANTHER" id="PTHR37308">
    <property type="entry name" value="INTEGRAL MEMBRANE PROTEIN"/>
    <property type="match status" value="1"/>
</dbReference>
<keyword evidence="3" id="KW-1185">Reference proteome</keyword>
<gene>
    <name evidence="2" type="ORF">SAMN04488528_1004106</name>
</gene>
<feature type="transmembrane region" description="Helical" evidence="1">
    <location>
        <begin position="12"/>
        <end position="34"/>
    </location>
</feature>
<feature type="transmembrane region" description="Helical" evidence="1">
    <location>
        <begin position="190"/>
        <end position="208"/>
    </location>
</feature>
<evidence type="ECO:0000313" key="3">
    <source>
        <dbReference type="Proteomes" id="UP000198619"/>
    </source>
</evidence>
<keyword evidence="1" id="KW-0472">Membrane</keyword>
<name>A0A1I0W8B6_9CLOT</name>
<feature type="transmembrane region" description="Helical" evidence="1">
    <location>
        <begin position="220"/>
        <end position="238"/>
    </location>
</feature>
<evidence type="ECO:0000313" key="2">
    <source>
        <dbReference type="EMBL" id="SFA84528.1"/>
    </source>
</evidence>
<protein>
    <submittedName>
        <fullName evidence="2">Putative membrane protein</fullName>
    </submittedName>
</protein>